<evidence type="ECO:0000313" key="1">
    <source>
        <dbReference type="EMBL" id="VFU41213.1"/>
    </source>
</evidence>
<dbReference type="EMBL" id="CAADRP010001560">
    <property type="protein sequence ID" value="VFU41213.1"/>
    <property type="molecule type" value="Genomic_DNA"/>
</dbReference>
<sequence>MNEFLVYLPVWPIVVTQERRAVTVKKVEKKEEGFASRMIHLPRTVCAMNANFMAEL</sequence>
<dbReference type="AlphaFoldDB" id="A0A6N2M023"/>
<proteinExistence type="predicted"/>
<gene>
    <name evidence="1" type="ORF">SVIM_LOCUS241286</name>
    <name evidence="2" type="ORF">SVIM_LOCUS296995</name>
</gene>
<accession>A0A6N2M023</accession>
<protein>
    <submittedName>
        <fullName evidence="1">Uncharacterized protein</fullName>
    </submittedName>
</protein>
<name>A0A6N2M023_SALVM</name>
<reference evidence="1" key="1">
    <citation type="submission" date="2019-03" db="EMBL/GenBank/DDBJ databases">
        <authorList>
            <person name="Mank J."/>
            <person name="Almeida P."/>
        </authorList>
    </citation>
    <scope>NUCLEOTIDE SEQUENCE</scope>
    <source>
        <strain evidence="1">78183</strain>
    </source>
</reference>
<organism evidence="1">
    <name type="scientific">Salix viminalis</name>
    <name type="common">Common osier</name>
    <name type="synonym">Basket willow</name>
    <dbReference type="NCBI Taxonomy" id="40686"/>
    <lineage>
        <taxon>Eukaryota</taxon>
        <taxon>Viridiplantae</taxon>
        <taxon>Streptophyta</taxon>
        <taxon>Embryophyta</taxon>
        <taxon>Tracheophyta</taxon>
        <taxon>Spermatophyta</taxon>
        <taxon>Magnoliopsida</taxon>
        <taxon>eudicotyledons</taxon>
        <taxon>Gunneridae</taxon>
        <taxon>Pentapetalae</taxon>
        <taxon>rosids</taxon>
        <taxon>fabids</taxon>
        <taxon>Malpighiales</taxon>
        <taxon>Salicaceae</taxon>
        <taxon>Saliceae</taxon>
        <taxon>Salix</taxon>
    </lineage>
</organism>
<dbReference type="EMBL" id="CAADRP010001652">
    <property type="protein sequence ID" value="VFU46681.1"/>
    <property type="molecule type" value="Genomic_DNA"/>
</dbReference>
<evidence type="ECO:0000313" key="2">
    <source>
        <dbReference type="EMBL" id="VFU46681.1"/>
    </source>
</evidence>